<evidence type="ECO:0000259" key="1">
    <source>
        <dbReference type="Pfam" id="PF01425"/>
    </source>
</evidence>
<evidence type="ECO:0000313" key="3">
    <source>
        <dbReference type="EMBL" id="SEM02828.1"/>
    </source>
</evidence>
<dbReference type="RefSeq" id="WP_091488662.1">
    <property type="nucleotide sequence ID" value="NZ_BJUX01000020.1"/>
</dbReference>
<accession>A0A1H7V1N0</accession>
<sequence length="344" mass="37798">MNVDIMRHLAKKTFIALQNPYHTVVKVYPQIIDKVKNDHFSYIGVKDRPEIPDSLVTTFESTKHYGLHTVDAFSLGGRAIDTRLRNPITGRPMTGSSSGTAINVLTGINDLGIGTDGGGSVLAPAMSLNLFGFISPSICKEHTSKFRKYSTDAHAFTPSIGFITREFDALIRAIEVVIPVPTQNNQNNHFDLLEINGALEKNEHLTDSISTTDKVDLNESRELLIPYLEENLGKHDCIISKEGPVDFQGLGDTVLGHMGPQAKEHQHKGNKGLIRVANMAGAAAVTIPTGEHATSYVLLCKDTPEDISRMLAFASDLANKQDPLLKNYFMNFSHYFSDGFKTAE</sequence>
<dbReference type="InterPro" id="IPR036928">
    <property type="entry name" value="AS_sf"/>
</dbReference>
<dbReference type="InterPro" id="IPR023631">
    <property type="entry name" value="Amidase_dom"/>
</dbReference>
<dbReference type="Proteomes" id="UP000321425">
    <property type="component" value="Unassembled WGS sequence"/>
</dbReference>
<dbReference type="OrthoDB" id="3194737at2"/>
<reference evidence="2 5" key="2">
    <citation type="submission" date="2019-07" db="EMBL/GenBank/DDBJ databases">
        <title>Whole genome shotgun sequence of Alkalibacterium putridalgicola NBRC 103243.</title>
        <authorList>
            <person name="Hosoyama A."/>
            <person name="Uohara A."/>
            <person name="Ohji S."/>
            <person name="Ichikawa N."/>
        </authorList>
    </citation>
    <scope>NUCLEOTIDE SEQUENCE [LARGE SCALE GENOMIC DNA]</scope>
    <source>
        <strain evidence="2 5">NBRC 103243</strain>
    </source>
</reference>
<name>A0A1H7V1N0_9LACT</name>
<dbReference type="Gene3D" id="3.90.1300.10">
    <property type="entry name" value="Amidase signature (AS) domain"/>
    <property type="match status" value="1"/>
</dbReference>
<organism evidence="3 4">
    <name type="scientific">Alkalibacterium putridalgicola</name>
    <dbReference type="NCBI Taxonomy" id="426703"/>
    <lineage>
        <taxon>Bacteria</taxon>
        <taxon>Bacillati</taxon>
        <taxon>Bacillota</taxon>
        <taxon>Bacilli</taxon>
        <taxon>Lactobacillales</taxon>
        <taxon>Carnobacteriaceae</taxon>
        <taxon>Alkalibacterium</taxon>
    </lineage>
</organism>
<gene>
    <name evidence="2" type="ORF">APU01nite_17340</name>
    <name evidence="3" type="ORF">SAMN04488100_12110</name>
</gene>
<keyword evidence="5" id="KW-1185">Reference proteome</keyword>
<dbReference type="EMBL" id="BJUX01000020">
    <property type="protein sequence ID" value="GEK89695.1"/>
    <property type="molecule type" value="Genomic_DNA"/>
</dbReference>
<evidence type="ECO:0000313" key="4">
    <source>
        <dbReference type="Proteomes" id="UP000198548"/>
    </source>
</evidence>
<protein>
    <submittedName>
        <fullName evidence="3">Amidase</fullName>
    </submittedName>
</protein>
<dbReference type="Proteomes" id="UP000198548">
    <property type="component" value="Unassembled WGS sequence"/>
</dbReference>
<proteinExistence type="predicted"/>
<evidence type="ECO:0000313" key="2">
    <source>
        <dbReference type="EMBL" id="GEK89695.1"/>
    </source>
</evidence>
<dbReference type="STRING" id="426703.SAMN04488100_12110"/>
<dbReference type="EMBL" id="FOBL01000021">
    <property type="protein sequence ID" value="SEM02828.1"/>
    <property type="molecule type" value="Genomic_DNA"/>
</dbReference>
<evidence type="ECO:0000313" key="5">
    <source>
        <dbReference type="Proteomes" id="UP000321425"/>
    </source>
</evidence>
<dbReference type="SUPFAM" id="SSF75304">
    <property type="entry name" value="Amidase signature (AS) enzymes"/>
    <property type="match status" value="1"/>
</dbReference>
<dbReference type="AlphaFoldDB" id="A0A1H7V1N0"/>
<feature type="domain" description="Amidase" evidence="1">
    <location>
        <begin position="86"/>
        <end position="178"/>
    </location>
</feature>
<dbReference type="Pfam" id="PF01425">
    <property type="entry name" value="Amidase"/>
    <property type="match status" value="1"/>
</dbReference>
<reference evidence="3 4" key="1">
    <citation type="submission" date="2016-10" db="EMBL/GenBank/DDBJ databases">
        <authorList>
            <person name="de Groot N.N."/>
        </authorList>
    </citation>
    <scope>NUCLEOTIDE SEQUENCE [LARGE SCALE GENOMIC DNA]</scope>
    <source>
        <strain evidence="3 4">DSM 19182</strain>
    </source>
</reference>